<feature type="region of interest" description="Disordered" evidence="8">
    <location>
        <begin position="1"/>
        <end position="49"/>
    </location>
</feature>
<dbReference type="PANTHER" id="PTHR43570">
    <property type="entry name" value="ALDEHYDE DEHYDROGENASE"/>
    <property type="match status" value="1"/>
</dbReference>
<dbReference type="InterPro" id="IPR029510">
    <property type="entry name" value="Ald_DH_CS_GLU"/>
</dbReference>
<dbReference type="GO" id="GO:0005737">
    <property type="term" value="C:cytoplasm"/>
    <property type="evidence" value="ECO:0007669"/>
    <property type="project" value="TreeGrafter"/>
</dbReference>
<dbReference type="Gene3D" id="3.40.309.10">
    <property type="entry name" value="Aldehyde Dehydrogenase, Chain A, domain 2"/>
    <property type="match status" value="1"/>
</dbReference>
<evidence type="ECO:0000256" key="3">
    <source>
        <dbReference type="ARBA" id="ARBA00023027"/>
    </source>
</evidence>
<dbReference type="CDD" id="cd07087">
    <property type="entry name" value="ALDH_F3-13-14_CALDH-like"/>
    <property type="match status" value="1"/>
</dbReference>
<feature type="domain" description="Aldehyde dehydrogenase" evidence="9">
    <location>
        <begin position="44"/>
        <end position="481"/>
    </location>
</feature>
<dbReference type="InterPro" id="IPR015590">
    <property type="entry name" value="Aldehyde_DH_dom"/>
</dbReference>
<comment type="similarity">
    <text evidence="1 4 7">Belongs to the aldehyde dehydrogenase family.</text>
</comment>
<gene>
    <name evidence="10" type="ORF">MSHO_14110</name>
</gene>
<dbReference type="InterPro" id="IPR016161">
    <property type="entry name" value="Ald_DH/histidinol_DH"/>
</dbReference>
<keyword evidence="2 4" id="KW-0560">Oxidoreductase</keyword>
<evidence type="ECO:0000313" key="10">
    <source>
        <dbReference type="EMBL" id="BBX56066.1"/>
    </source>
</evidence>
<dbReference type="FunFam" id="3.40.309.10:FF:000003">
    <property type="entry name" value="Aldehyde dehydrogenase"/>
    <property type="match status" value="1"/>
</dbReference>
<keyword evidence="3" id="KW-0520">NAD</keyword>
<dbReference type="PROSITE" id="PS00070">
    <property type="entry name" value="ALDEHYDE_DEHYDR_CYS"/>
    <property type="match status" value="1"/>
</dbReference>
<evidence type="ECO:0000256" key="7">
    <source>
        <dbReference type="RuleBase" id="RU003345"/>
    </source>
</evidence>
<sequence>MCDHATSPGHRRKGRTMMTTESVAAKAQERGANGAGGVRAPSDDSKPTDVGATVARLRQTFASGRTRNVQWRKQQLLQLQRLMEENEDAITKALVEDLDRNPVEAFIADIATTIAEAKYAAKKVRKWMRRKHVLLEAPQLPGRGWVQYEPYGTVLIIGAWNYPFYLTLGPAVGAIAAGNTVVLKPSEIAEASSRLMAELVPRYLDRDAIAVIEGDGAVSQELIGQGLDRVMFTGGTEIGRKVYEGAAPHLTPVTLELGGKSPVIVAADADIDVAAKRIAWIKLLNGGQTCVAPDYVLADATIRNELVGKIGAAVTKFRSQDDPDGLRIVNRRQFDRLSGYIAAAESEAKAGGKCKVEVGGKCTAESLRIQPTVVVDPDPSGPVMTNEIFGPILPVLTVKSLDEAIGFVNSRPKPLSAYLFTKSREIRERVINEVPAGGMMVNHLAFQVSTAKLPFGGVGASGMGAYHGKWGFDEFSHRKSVLTKPTRPDLSNIIYPPYTERAFKLTRRLF</sequence>
<evidence type="ECO:0000313" key="11">
    <source>
        <dbReference type="Proteomes" id="UP000467164"/>
    </source>
</evidence>
<accession>A0A7I7L7P5</accession>
<evidence type="ECO:0000256" key="6">
    <source>
        <dbReference type="PROSITE-ProRule" id="PRU10007"/>
    </source>
</evidence>
<protein>
    <recommendedName>
        <fullName evidence="4">Aldehyde dehydrogenase</fullName>
    </recommendedName>
</protein>
<dbReference type="PROSITE" id="PS00687">
    <property type="entry name" value="ALDEHYDE_DEHYDR_GLU"/>
    <property type="match status" value="1"/>
</dbReference>
<dbReference type="GO" id="GO:0006081">
    <property type="term" value="P:aldehyde metabolic process"/>
    <property type="evidence" value="ECO:0007669"/>
    <property type="project" value="InterPro"/>
</dbReference>
<keyword evidence="11" id="KW-1185">Reference proteome</keyword>
<dbReference type="AlphaFoldDB" id="A0A7I7L7P5"/>
<evidence type="ECO:0000256" key="5">
    <source>
        <dbReference type="PIRSR" id="PIRSR036492-1"/>
    </source>
</evidence>
<evidence type="ECO:0000256" key="2">
    <source>
        <dbReference type="ARBA" id="ARBA00023002"/>
    </source>
</evidence>
<dbReference type="FunFam" id="3.40.605.10:FF:000004">
    <property type="entry name" value="Aldehyde dehydrogenase"/>
    <property type="match status" value="1"/>
</dbReference>
<dbReference type="PANTHER" id="PTHR43570:SF16">
    <property type="entry name" value="ALDEHYDE DEHYDROGENASE TYPE III, ISOFORM Q"/>
    <property type="match status" value="1"/>
</dbReference>
<dbReference type="Pfam" id="PF00171">
    <property type="entry name" value="Aldedh"/>
    <property type="match status" value="1"/>
</dbReference>
<feature type="active site" evidence="5">
    <location>
        <position position="290"/>
    </location>
</feature>
<dbReference type="KEGG" id="msho:MSHO_14110"/>
<dbReference type="SUPFAM" id="SSF53720">
    <property type="entry name" value="ALDH-like"/>
    <property type="match status" value="1"/>
</dbReference>
<dbReference type="Gene3D" id="3.40.605.10">
    <property type="entry name" value="Aldehyde Dehydrogenase, Chain A, domain 1"/>
    <property type="match status" value="1"/>
</dbReference>
<dbReference type="PIRSF" id="PIRSF036492">
    <property type="entry name" value="ALDH"/>
    <property type="match status" value="1"/>
</dbReference>
<evidence type="ECO:0000259" key="9">
    <source>
        <dbReference type="Pfam" id="PF00171"/>
    </source>
</evidence>
<dbReference type="InterPro" id="IPR016163">
    <property type="entry name" value="Ald_DH_C"/>
</dbReference>
<evidence type="ECO:0000256" key="1">
    <source>
        <dbReference type="ARBA" id="ARBA00009986"/>
    </source>
</evidence>
<feature type="active site" evidence="5 6">
    <location>
        <position position="256"/>
    </location>
</feature>
<reference evidence="10 11" key="1">
    <citation type="journal article" date="2019" name="Emerg. Microbes Infect.">
        <title>Comprehensive subspecies identification of 175 nontuberculous mycobacteria species based on 7547 genomic profiles.</title>
        <authorList>
            <person name="Matsumoto Y."/>
            <person name="Kinjo T."/>
            <person name="Motooka D."/>
            <person name="Nabeya D."/>
            <person name="Jung N."/>
            <person name="Uechi K."/>
            <person name="Horii T."/>
            <person name="Iida T."/>
            <person name="Fujita J."/>
            <person name="Nakamura S."/>
        </authorList>
    </citation>
    <scope>NUCLEOTIDE SEQUENCE [LARGE SCALE GENOMIC DNA]</scope>
    <source>
        <strain evidence="10 11">JCM 12657</strain>
    </source>
</reference>
<dbReference type="InterPro" id="IPR016162">
    <property type="entry name" value="Ald_DH_N"/>
</dbReference>
<proteinExistence type="inferred from homology"/>
<dbReference type="EMBL" id="AP022572">
    <property type="protein sequence ID" value="BBX56066.1"/>
    <property type="molecule type" value="Genomic_DNA"/>
</dbReference>
<evidence type="ECO:0000256" key="8">
    <source>
        <dbReference type="SAM" id="MobiDB-lite"/>
    </source>
</evidence>
<dbReference type="Proteomes" id="UP000467164">
    <property type="component" value="Chromosome"/>
</dbReference>
<evidence type="ECO:0000256" key="4">
    <source>
        <dbReference type="PIRNR" id="PIRNR036492"/>
    </source>
</evidence>
<dbReference type="InterPro" id="IPR016160">
    <property type="entry name" value="Ald_DH_CS_CYS"/>
</dbReference>
<organism evidence="10 11">
    <name type="scientific">Mycobacterium shottsii</name>
    <dbReference type="NCBI Taxonomy" id="133549"/>
    <lineage>
        <taxon>Bacteria</taxon>
        <taxon>Bacillati</taxon>
        <taxon>Actinomycetota</taxon>
        <taxon>Actinomycetes</taxon>
        <taxon>Mycobacteriales</taxon>
        <taxon>Mycobacteriaceae</taxon>
        <taxon>Mycobacterium</taxon>
        <taxon>Mycobacterium ulcerans group</taxon>
    </lineage>
</organism>
<dbReference type="InterPro" id="IPR012394">
    <property type="entry name" value="Aldehyde_DH_NAD(P)"/>
</dbReference>
<dbReference type="GO" id="GO:0004029">
    <property type="term" value="F:aldehyde dehydrogenase (NAD+) activity"/>
    <property type="evidence" value="ECO:0007669"/>
    <property type="project" value="TreeGrafter"/>
</dbReference>
<name>A0A7I7L7P5_9MYCO</name>